<evidence type="ECO:0008006" key="6">
    <source>
        <dbReference type="Google" id="ProtNLM"/>
    </source>
</evidence>
<dbReference type="Pfam" id="PF13193">
    <property type="entry name" value="AMP-binding_C"/>
    <property type="match status" value="1"/>
</dbReference>
<dbReference type="PANTHER" id="PTHR24096:SF424">
    <property type="entry name" value="ACETYL-COA SYNTHETASE-LIKE PROTEIN-RELATED"/>
    <property type="match status" value="1"/>
</dbReference>
<feature type="domain" description="AMP-dependent synthetase/ligase" evidence="2">
    <location>
        <begin position="29"/>
        <end position="411"/>
    </location>
</feature>
<dbReference type="GO" id="GO:0016405">
    <property type="term" value="F:CoA-ligase activity"/>
    <property type="evidence" value="ECO:0007669"/>
    <property type="project" value="TreeGrafter"/>
</dbReference>
<dbReference type="Gene3D" id="3.30.300.30">
    <property type="match status" value="1"/>
</dbReference>
<feature type="transmembrane region" description="Helical" evidence="1">
    <location>
        <begin position="72"/>
        <end position="96"/>
    </location>
</feature>
<dbReference type="PROSITE" id="PS00455">
    <property type="entry name" value="AMP_BINDING"/>
    <property type="match status" value="1"/>
</dbReference>
<dbReference type="EMBL" id="JABEYC010000159">
    <property type="protein sequence ID" value="KAF4981599.1"/>
    <property type="molecule type" value="Genomic_DNA"/>
</dbReference>
<protein>
    <recommendedName>
        <fullName evidence="6">4-coumarate-CoA ligase</fullName>
    </recommendedName>
</protein>
<dbReference type="InterPro" id="IPR020845">
    <property type="entry name" value="AMP-binding_CS"/>
</dbReference>
<comment type="caution">
    <text evidence="4">The sequence shown here is derived from an EMBL/GenBank/DDBJ whole genome shotgun (WGS) entry which is preliminary data.</text>
</comment>
<dbReference type="PANTHER" id="PTHR24096">
    <property type="entry name" value="LONG-CHAIN-FATTY-ACID--COA LIGASE"/>
    <property type="match status" value="1"/>
</dbReference>
<keyword evidence="1" id="KW-0472">Membrane</keyword>
<organism evidence="4 5">
    <name type="scientific">Fusarium zealandicum</name>
    <dbReference type="NCBI Taxonomy" id="1053134"/>
    <lineage>
        <taxon>Eukaryota</taxon>
        <taxon>Fungi</taxon>
        <taxon>Dikarya</taxon>
        <taxon>Ascomycota</taxon>
        <taxon>Pezizomycotina</taxon>
        <taxon>Sordariomycetes</taxon>
        <taxon>Hypocreomycetidae</taxon>
        <taxon>Hypocreales</taxon>
        <taxon>Nectriaceae</taxon>
        <taxon>Fusarium</taxon>
        <taxon>Fusarium staphyleae species complex</taxon>
    </lineage>
</organism>
<evidence type="ECO:0000259" key="2">
    <source>
        <dbReference type="Pfam" id="PF00501"/>
    </source>
</evidence>
<gene>
    <name evidence="4" type="ORF">FZEAL_2611</name>
</gene>
<evidence type="ECO:0000259" key="3">
    <source>
        <dbReference type="Pfam" id="PF13193"/>
    </source>
</evidence>
<feature type="domain" description="AMP-binding enzyme C-terminal" evidence="3">
    <location>
        <begin position="469"/>
        <end position="540"/>
    </location>
</feature>
<dbReference type="InterPro" id="IPR025110">
    <property type="entry name" value="AMP-bd_C"/>
</dbReference>
<keyword evidence="1" id="KW-0812">Transmembrane</keyword>
<reference evidence="4" key="2">
    <citation type="submission" date="2020-05" db="EMBL/GenBank/DDBJ databases">
        <authorList>
            <person name="Kim H.-S."/>
            <person name="Proctor R.H."/>
            <person name="Brown D.W."/>
        </authorList>
    </citation>
    <scope>NUCLEOTIDE SEQUENCE</scope>
    <source>
        <strain evidence="4">NRRL 22465</strain>
    </source>
</reference>
<dbReference type="InterPro" id="IPR000873">
    <property type="entry name" value="AMP-dep_synth/lig_dom"/>
</dbReference>
<dbReference type="InterPro" id="IPR045851">
    <property type="entry name" value="AMP-bd_C_sf"/>
</dbReference>
<dbReference type="SUPFAM" id="SSF56801">
    <property type="entry name" value="Acetyl-CoA synthetase-like"/>
    <property type="match status" value="1"/>
</dbReference>
<dbReference type="Gene3D" id="3.40.50.12780">
    <property type="entry name" value="N-terminal domain of ligase-like"/>
    <property type="match status" value="1"/>
</dbReference>
<evidence type="ECO:0000313" key="5">
    <source>
        <dbReference type="Proteomes" id="UP000635477"/>
    </source>
</evidence>
<dbReference type="Pfam" id="PF00501">
    <property type="entry name" value="AMP-binding"/>
    <property type="match status" value="1"/>
</dbReference>
<dbReference type="AlphaFoldDB" id="A0A8H4UQX2"/>
<accession>A0A8H4UQX2</accession>
<dbReference type="Proteomes" id="UP000635477">
    <property type="component" value="Unassembled WGS sequence"/>
</dbReference>
<evidence type="ECO:0000313" key="4">
    <source>
        <dbReference type="EMBL" id="KAF4981599.1"/>
    </source>
</evidence>
<proteinExistence type="predicted"/>
<dbReference type="InterPro" id="IPR042099">
    <property type="entry name" value="ANL_N_sf"/>
</dbReference>
<dbReference type="OrthoDB" id="6509636at2759"/>
<keyword evidence="5" id="KW-1185">Reference proteome</keyword>
<sequence length="598" mass="66022">MPINSRFSVSIPNCSIQQWVFGSASGPLPDKKAWIDADRPRTHHLSYSEARLLAKRIAAGLLENGLKPGDRVLLFSGNSIFFPIIVMGIWMAGGIFTGANPGYVARELAFQLKDSRASTMIAAEEALDVALDAAAQVGISSKSVFMIDSTWPDSPVLESQPRKGSRHWTELIASKAKGEEFTWNEPEDSKNLTCTLNYSSGTTGIPKGVEISHYNHVANGLGVVTFHKLNKEYEARTRRAAALCFLPMYHAFSQGYFISCLPYERIPVYVMPSFDFPKMLAHIQAFRITKLLAVPPILVLMSKHPLTRHADLSSIDMIASGAAPLARDTQREIDSMMPQGESMVRQGWGMTEATCTALSWDPNKPSSSAVGELMPDCQARLVDIDTGAEITSASTCGELWITGPTVMRGYWRNPTATQEALVTDSDGTRWLRTGDVAYVEDYARGTLFHVVDRVKELIKVNGSQVAPAELESLLLKREDVADAAVVGVVIDGEELPRGYVVKTPSGKDTTENDIVEWLAKRVIWYKRLKGGVVFVDAIPKVPVSLDHPLISSQPPYIHHMLPSYKLTIILQSGKILRKVLRERAQREVSSDREVRAKL</sequence>
<evidence type="ECO:0000256" key="1">
    <source>
        <dbReference type="SAM" id="Phobius"/>
    </source>
</evidence>
<keyword evidence="1" id="KW-1133">Transmembrane helix</keyword>
<name>A0A8H4UQX2_9HYPO</name>
<reference evidence="4" key="1">
    <citation type="journal article" date="2020" name="BMC Genomics">
        <title>Correction to: Identification and distribution of gene clusters required for synthesis of sphingolipid metabolism inhibitors in diverse species of the filamentous fungus Fusarium.</title>
        <authorList>
            <person name="Kim H.S."/>
            <person name="Lohmar J.M."/>
            <person name="Busman M."/>
            <person name="Brown D.W."/>
            <person name="Naumann T.A."/>
            <person name="Divon H.H."/>
            <person name="Lysoe E."/>
            <person name="Uhlig S."/>
            <person name="Proctor R.H."/>
        </authorList>
    </citation>
    <scope>NUCLEOTIDE SEQUENCE</scope>
    <source>
        <strain evidence="4">NRRL 22465</strain>
    </source>
</reference>